<dbReference type="Gene3D" id="2.60.40.10">
    <property type="entry name" value="Immunoglobulins"/>
    <property type="match status" value="1"/>
</dbReference>
<evidence type="ECO:0000259" key="5">
    <source>
        <dbReference type="Pfam" id="PF08531"/>
    </source>
</evidence>
<feature type="domain" description="Alpha-L-rhamnosidase C-terminal" evidence="7">
    <location>
        <begin position="996"/>
        <end position="1073"/>
    </location>
</feature>
<dbReference type="Gene3D" id="1.50.10.10">
    <property type="match status" value="1"/>
</dbReference>
<dbReference type="PIRSF" id="PIRSF010631">
    <property type="entry name" value="A-rhamnsds"/>
    <property type="match status" value="1"/>
</dbReference>
<gene>
    <name evidence="8" type="ORF">Rhe02_03620</name>
</gene>
<evidence type="ECO:0000259" key="7">
    <source>
        <dbReference type="Pfam" id="PF17390"/>
    </source>
</evidence>
<dbReference type="SUPFAM" id="SSF48208">
    <property type="entry name" value="Six-hairpin glycosidases"/>
    <property type="match status" value="1"/>
</dbReference>
<dbReference type="Pfam" id="PF25788">
    <property type="entry name" value="Ig_Rha78A_N"/>
    <property type="match status" value="1"/>
</dbReference>
<comment type="caution">
    <text evidence="8">The sequence shown here is derived from an EMBL/GenBank/DDBJ whole genome shotgun (WGS) entry which is preliminary data.</text>
</comment>
<proteinExistence type="predicted"/>
<dbReference type="InterPro" id="IPR035398">
    <property type="entry name" value="Bac_rhamnosid_C"/>
</dbReference>
<organism evidence="8 9">
    <name type="scientific">Rhizocola hellebori</name>
    <dbReference type="NCBI Taxonomy" id="1392758"/>
    <lineage>
        <taxon>Bacteria</taxon>
        <taxon>Bacillati</taxon>
        <taxon>Actinomycetota</taxon>
        <taxon>Actinomycetes</taxon>
        <taxon>Micromonosporales</taxon>
        <taxon>Micromonosporaceae</taxon>
        <taxon>Rhizocola</taxon>
    </lineage>
</organism>
<dbReference type="InterPro" id="IPR035396">
    <property type="entry name" value="Bac_rhamnosid6H"/>
</dbReference>
<dbReference type="Pfam" id="PF17389">
    <property type="entry name" value="Bac_rhamnosid6H"/>
    <property type="match status" value="1"/>
</dbReference>
<dbReference type="Pfam" id="PF08531">
    <property type="entry name" value="Bac_rhamnosid_N"/>
    <property type="match status" value="2"/>
</dbReference>
<feature type="domain" description="Bacterial alpha-L-rhamnosidase N-terminal" evidence="5">
    <location>
        <begin position="415"/>
        <end position="515"/>
    </location>
</feature>
<evidence type="ECO:0000259" key="4">
    <source>
        <dbReference type="Pfam" id="PF05592"/>
    </source>
</evidence>
<evidence type="ECO:0000256" key="3">
    <source>
        <dbReference type="ARBA" id="ARBA00022801"/>
    </source>
</evidence>
<protein>
    <recommendedName>
        <fullName evidence="2">alpha-L-rhamnosidase</fullName>
        <ecNumber evidence="2">3.2.1.40</ecNumber>
    </recommendedName>
</protein>
<dbReference type="GO" id="GO:0005975">
    <property type="term" value="P:carbohydrate metabolic process"/>
    <property type="evidence" value="ECO:0007669"/>
    <property type="project" value="InterPro"/>
</dbReference>
<dbReference type="EMBL" id="BONY01000001">
    <property type="protein sequence ID" value="GIH02295.1"/>
    <property type="molecule type" value="Genomic_DNA"/>
</dbReference>
<dbReference type="InterPro" id="IPR016007">
    <property type="entry name" value="Alpha_rhamnosid"/>
</dbReference>
<sequence length="1100" mass="118559">MTGDPAVRPENTEIRLLARLIAPGEEGVTVSTATHRVLAGLGMSLTLVMSQALNATPAAAVGGQPHVEVVNLRVDGRHGRALGIDNTNPLLGWQMAETRHAAAHPCYRPFSRAACPGDRQTAYQIQAATSEANLRKGRLIWDSGKVASAIQSGVRYGGPQLASRQRVVWQVRVWDADHKASDWSESSSWEMGLLKQSDWGAARWIEYPGRTETQPMPIFARQFSIDPRKQVSNARLYLSGVGLQLPTLNGRKLTDEVLAPGNSNYQLSSEYRTYDITGKLRKGDNTFGVQLGNGTAYVRRSVTNPAVGRTSPYSWWQSQPKGNGVLAADAEANATTVKLDSVADYHVGGTINVDTGNGGDSLESRTITVIGTAGADGTGITFTPGLAKPHTAGASVTGSGNNIAASDPSAGAAVTPRLIARLEIAYSNGSSEVIVSDRSWRSALGALVTDGWYSGADYDARREQVGWDAPRADLSATATRRDGSAMGWIDAGIAPPPNLATKLVARNAEPVKVVETFTPVSVTNPVPGTWVFDFGQNIVGWPQLRLGRGVPGGTAIRISPAESLNADGTVNQESLMGGGGRRGVDLFNTYTTAGLVDGEVWTPDFNYFGMQWIQLTGLPEGYVPTKDTIKGLRLQAATPTAGTVTTSNARINRIHTMARYSFASNIMSTFTDCPGREKLSYPADYTMPMGSIHRNYDLAAYLKTTIHHLVEGQSIADSPMAGNVALKTPVYDWGYTGRFGDEINWGNAIILVPSMLYELYGDTETMSRYYDQMIDFADYVQRQKVGTGADAHIVDAALADWVSADQTSGRITGTWGYYIMISKLATMAQLTGHQADAQRYQALAQEIKAAFHAHFYNTTLRRYTTDGDAGTTGATQAAQALALDSGLVPDTERQAVLDALVELVYAFHPSGDGPHFSGGTIGMAPTIRALAAGGRDDVLWDLIQEDEQPSYGFFMASTTANPNGLTTMGERWNLGDSKNHMILAQIEEWFHTGLAGIREASGSIAYRALVIQPKIVGDLTSVKGSYQTPQGIVRSEWSKGPNRFELSVSVPPNTTAEIWVPRQGGRVVREPRRAEFVRLDGDYAVYRVPPGSFTFVSVPS</sequence>
<dbReference type="Gene3D" id="2.60.120.260">
    <property type="entry name" value="Galactose-binding domain-like"/>
    <property type="match status" value="3"/>
</dbReference>
<feature type="domain" description="Alpha-L-rhamnosidase concanavalin-like" evidence="4">
    <location>
        <begin position="527"/>
        <end position="632"/>
    </location>
</feature>
<name>A0A8J3Q203_9ACTN</name>
<dbReference type="InterPro" id="IPR013737">
    <property type="entry name" value="Bac_rhamnosid_N"/>
</dbReference>
<accession>A0A8J3Q203</accession>
<dbReference type="InterPro" id="IPR013783">
    <property type="entry name" value="Ig-like_fold"/>
</dbReference>
<dbReference type="PANTHER" id="PTHR33307">
    <property type="entry name" value="ALPHA-RHAMNOSIDASE (EUROFUNG)"/>
    <property type="match status" value="1"/>
</dbReference>
<dbReference type="Proteomes" id="UP000612899">
    <property type="component" value="Unassembled WGS sequence"/>
</dbReference>
<evidence type="ECO:0000259" key="6">
    <source>
        <dbReference type="Pfam" id="PF17389"/>
    </source>
</evidence>
<dbReference type="InterPro" id="IPR008902">
    <property type="entry name" value="Rhamnosid_concanavalin"/>
</dbReference>
<evidence type="ECO:0000256" key="1">
    <source>
        <dbReference type="ARBA" id="ARBA00001445"/>
    </source>
</evidence>
<dbReference type="AlphaFoldDB" id="A0A8J3Q203"/>
<reference evidence="8" key="1">
    <citation type="submission" date="2021-01" db="EMBL/GenBank/DDBJ databases">
        <title>Whole genome shotgun sequence of Rhizocola hellebori NBRC 109834.</title>
        <authorList>
            <person name="Komaki H."/>
            <person name="Tamura T."/>
        </authorList>
    </citation>
    <scope>NUCLEOTIDE SEQUENCE</scope>
    <source>
        <strain evidence="8">NBRC 109834</strain>
    </source>
</reference>
<evidence type="ECO:0000313" key="9">
    <source>
        <dbReference type="Proteomes" id="UP000612899"/>
    </source>
</evidence>
<keyword evidence="9" id="KW-1185">Reference proteome</keyword>
<dbReference type="InterPro" id="IPR012341">
    <property type="entry name" value="6hp_glycosidase-like_sf"/>
</dbReference>
<feature type="domain" description="Alpha-L-rhamnosidase six-hairpin glycosidase" evidence="6">
    <location>
        <begin position="640"/>
        <end position="992"/>
    </location>
</feature>
<feature type="domain" description="Bacterial alpha-L-rhamnosidase N-terminal" evidence="5">
    <location>
        <begin position="229"/>
        <end position="302"/>
    </location>
</feature>
<dbReference type="Pfam" id="PF17390">
    <property type="entry name" value="Bac_rhamnosid_C"/>
    <property type="match status" value="1"/>
</dbReference>
<dbReference type="Pfam" id="PF05592">
    <property type="entry name" value="Bac_rhamnosid"/>
    <property type="match status" value="1"/>
</dbReference>
<dbReference type="InterPro" id="IPR008928">
    <property type="entry name" value="6-hairpin_glycosidase_sf"/>
</dbReference>
<dbReference type="PANTHER" id="PTHR33307:SF11">
    <property type="entry name" value="ALPHA-L-RHAMNOSIDASE"/>
    <property type="match status" value="1"/>
</dbReference>
<dbReference type="Gene3D" id="2.60.420.10">
    <property type="entry name" value="Maltose phosphorylase, domain 3"/>
    <property type="match status" value="1"/>
</dbReference>
<keyword evidence="3" id="KW-0378">Hydrolase</keyword>
<dbReference type="GO" id="GO:0030596">
    <property type="term" value="F:alpha-L-rhamnosidase activity"/>
    <property type="evidence" value="ECO:0007669"/>
    <property type="project" value="UniProtKB-EC"/>
</dbReference>
<evidence type="ECO:0000256" key="2">
    <source>
        <dbReference type="ARBA" id="ARBA00012652"/>
    </source>
</evidence>
<evidence type="ECO:0000313" key="8">
    <source>
        <dbReference type="EMBL" id="GIH02295.1"/>
    </source>
</evidence>
<comment type="catalytic activity">
    <reaction evidence="1">
        <text>Hydrolysis of terminal non-reducing alpha-L-rhamnose residues in alpha-L-rhamnosides.</text>
        <dbReference type="EC" id="3.2.1.40"/>
    </reaction>
</comment>
<dbReference type="EC" id="3.2.1.40" evidence="2"/>